<evidence type="ECO:0000313" key="3">
    <source>
        <dbReference type="Proteomes" id="UP001187682"/>
    </source>
</evidence>
<dbReference type="Proteomes" id="UP001187682">
    <property type="component" value="Unassembled WGS sequence"/>
</dbReference>
<evidence type="ECO:0000256" key="1">
    <source>
        <dbReference type="SAM" id="SignalP"/>
    </source>
</evidence>
<gene>
    <name evidence="2" type="ORF">DNG_06267</name>
</gene>
<evidence type="ECO:0000313" key="2">
    <source>
        <dbReference type="EMBL" id="SPO03584.1"/>
    </source>
</evidence>
<keyword evidence="3" id="KW-1185">Reference proteome</keyword>
<name>A0AAE8SWF8_9PEZI</name>
<dbReference type="AlphaFoldDB" id="A0AAE8SWF8"/>
<accession>A0AAE8SWF8</accession>
<dbReference type="EMBL" id="ONZQ02000008">
    <property type="protein sequence ID" value="SPO03584.1"/>
    <property type="molecule type" value="Genomic_DNA"/>
</dbReference>
<comment type="caution">
    <text evidence="2">The sequence shown here is derived from an EMBL/GenBank/DDBJ whole genome shotgun (WGS) entry which is preliminary data.</text>
</comment>
<feature type="signal peptide" evidence="1">
    <location>
        <begin position="1"/>
        <end position="23"/>
    </location>
</feature>
<protein>
    <submittedName>
        <fullName evidence="2">Uncharacterized protein</fullName>
    </submittedName>
</protein>
<proteinExistence type="predicted"/>
<keyword evidence="1" id="KW-0732">Signal</keyword>
<organism evidence="2 3">
    <name type="scientific">Cephalotrichum gorgonifer</name>
    <dbReference type="NCBI Taxonomy" id="2041049"/>
    <lineage>
        <taxon>Eukaryota</taxon>
        <taxon>Fungi</taxon>
        <taxon>Dikarya</taxon>
        <taxon>Ascomycota</taxon>
        <taxon>Pezizomycotina</taxon>
        <taxon>Sordariomycetes</taxon>
        <taxon>Hypocreomycetidae</taxon>
        <taxon>Microascales</taxon>
        <taxon>Microascaceae</taxon>
        <taxon>Cephalotrichum</taxon>
    </lineage>
</organism>
<sequence>MYFSSPKLSLLSAAVLLVSSVMADLHDSCTCHNGDSYNWRMTTAACTVYDEAKYQWGGTYYNSTTGRCTQRASEDQLGGNEWEDACKRIASTGFQCADGVGTCFANTEDIKGWC</sequence>
<reference evidence="2" key="1">
    <citation type="submission" date="2018-03" db="EMBL/GenBank/DDBJ databases">
        <authorList>
            <person name="Guldener U."/>
        </authorList>
    </citation>
    <scope>NUCLEOTIDE SEQUENCE</scope>
</reference>
<feature type="chain" id="PRO_5042287328" evidence="1">
    <location>
        <begin position="24"/>
        <end position="114"/>
    </location>
</feature>